<dbReference type="Gramene" id="Kaladp0081s0378.1.v1.1">
    <property type="protein sequence ID" value="Kaladp0081s0378.1.v1.1"/>
    <property type="gene ID" value="Kaladp0081s0378.v1.1"/>
</dbReference>
<dbReference type="Proteomes" id="UP000594263">
    <property type="component" value="Unplaced"/>
</dbReference>
<reference evidence="1" key="1">
    <citation type="submission" date="2021-01" db="UniProtKB">
        <authorList>
            <consortium name="EnsemblPlants"/>
        </authorList>
    </citation>
    <scope>IDENTIFICATION</scope>
</reference>
<protein>
    <submittedName>
        <fullName evidence="1">Uncharacterized protein</fullName>
    </submittedName>
</protein>
<name>A0A7N0UR86_KALFE</name>
<proteinExistence type="predicted"/>
<dbReference type="EnsemblPlants" id="Kaladp0081s0378.1.v1.1">
    <property type="protein sequence ID" value="Kaladp0081s0378.1.v1.1"/>
    <property type="gene ID" value="Kaladp0081s0378.v1.1"/>
</dbReference>
<evidence type="ECO:0000313" key="2">
    <source>
        <dbReference type="Proteomes" id="UP000594263"/>
    </source>
</evidence>
<evidence type="ECO:0000313" key="1">
    <source>
        <dbReference type="EnsemblPlants" id="Kaladp0081s0378.1.v1.1"/>
    </source>
</evidence>
<dbReference type="AlphaFoldDB" id="A0A7N0UR86"/>
<accession>A0A7N0UR86</accession>
<keyword evidence="2" id="KW-1185">Reference proteome</keyword>
<sequence length="71" mass="7790">MRFSVPRSTPVKVKLRLRRETNAKKNGAVLAVIRAGVVLALAYGIPLATLCLISSSNPATHPTEYFSHRDE</sequence>
<organism evidence="1 2">
    <name type="scientific">Kalanchoe fedtschenkoi</name>
    <name type="common">Lavender scallops</name>
    <name type="synonym">South American air plant</name>
    <dbReference type="NCBI Taxonomy" id="63787"/>
    <lineage>
        <taxon>Eukaryota</taxon>
        <taxon>Viridiplantae</taxon>
        <taxon>Streptophyta</taxon>
        <taxon>Embryophyta</taxon>
        <taxon>Tracheophyta</taxon>
        <taxon>Spermatophyta</taxon>
        <taxon>Magnoliopsida</taxon>
        <taxon>eudicotyledons</taxon>
        <taxon>Gunneridae</taxon>
        <taxon>Pentapetalae</taxon>
        <taxon>Saxifragales</taxon>
        <taxon>Crassulaceae</taxon>
        <taxon>Kalanchoe</taxon>
    </lineage>
</organism>